<evidence type="ECO:0008006" key="3">
    <source>
        <dbReference type="Google" id="ProtNLM"/>
    </source>
</evidence>
<proteinExistence type="predicted"/>
<sequence>MIDQSFFASDAVQEKEVGLGDGKMHKLHFREYSGAAFNAYAHAVRSDDLAVKGGAMAILIADSLCNEKGERQLTVAQASNLKPQAMQAIFRAVLEANQVGQDDAGNT</sequence>
<name>A0A2M9GQ11_9BURK</name>
<dbReference type="AlphaFoldDB" id="A0A2M9GQ11"/>
<evidence type="ECO:0000313" key="1">
    <source>
        <dbReference type="EMBL" id="CAB3925029.1"/>
    </source>
</evidence>
<gene>
    <name evidence="1" type="ORF">LMG3328_05750</name>
</gene>
<protein>
    <recommendedName>
        <fullName evidence="3">Phage tail assembly protein</fullName>
    </recommendedName>
</protein>
<reference evidence="1 2" key="1">
    <citation type="submission" date="2020-04" db="EMBL/GenBank/DDBJ databases">
        <authorList>
            <person name="De Canck E."/>
        </authorList>
    </citation>
    <scope>NUCLEOTIDE SEQUENCE [LARGE SCALE GENOMIC DNA]</scope>
    <source>
        <strain evidence="1 2">LMG 3328</strain>
    </source>
</reference>
<dbReference type="Proteomes" id="UP000494122">
    <property type="component" value="Unassembled WGS sequence"/>
</dbReference>
<evidence type="ECO:0000313" key="2">
    <source>
        <dbReference type="Proteomes" id="UP000494122"/>
    </source>
</evidence>
<dbReference type="RefSeq" id="WP_043223600.1">
    <property type="nucleotide sequence ID" value="NZ_CADILE010000028.1"/>
</dbReference>
<organism evidence="1 2">
    <name type="scientific">Achromobacter ruhlandii</name>
    <dbReference type="NCBI Taxonomy" id="72557"/>
    <lineage>
        <taxon>Bacteria</taxon>
        <taxon>Pseudomonadati</taxon>
        <taxon>Pseudomonadota</taxon>
        <taxon>Betaproteobacteria</taxon>
        <taxon>Burkholderiales</taxon>
        <taxon>Alcaligenaceae</taxon>
        <taxon>Achromobacter</taxon>
    </lineage>
</organism>
<dbReference type="EMBL" id="CADILE010000028">
    <property type="protein sequence ID" value="CAB3925029.1"/>
    <property type="molecule type" value="Genomic_DNA"/>
</dbReference>
<accession>A0A2M9GQ11</accession>